<dbReference type="EMBL" id="DAKRPA010000412">
    <property type="protein sequence ID" value="DAZ92636.1"/>
    <property type="molecule type" value="Genomic_DNA"/>
</dbReference>
<feature type="non-terminal residue" evidence="1">
    <location>
        <position position="1"/>
    </location>
</feature>
<dbReference type="AlphaFoldDB" id="A0AAV2YEW7"/>
<dbReference type="Proteomes" id="UP001146120">
    <property type="component" value="Unassembled WGS sequence"/>
</dbReference>
<evidence type="ECO:0000313" key="2">
    <source>
        <dbReference type="Proteomes" id="UP001146120"/>
    </source>
</evidence>
<reference evidence="1" key="2">
    <citation type="journal article" date="2023" name="Microbiol Resour">
        <title>Decontamination and Annotation of the Draft Genome Sequence of the Oomycete Lagenidium giganteum ARSEF 373.</title>
        <authorList>
            <person name="Morgan W.R."/>
            <person name="Tartar A."/>
        </authorList>
    </citation>
    <scope>NUCLEOTIDE SEQUENCE</scope>
    <source>
        <strain evidence="1">ARSEF 373</strain>
    </source>
</reference>
<accession>A0AAV2YEW7</accession>
<protein>
    <submittedName>
        <fullName evidence="1">Uncharacterized protein</fullName>
    </submittedName>
</protein>
<sequence length="305" mass="34911">RKGMATTCGAPVAFRRLPFRHHHRSFKRLPPPKKVRATQSVSTRAERVKILRWMEEAEAQGTKYLFAVQKERKSVVQHHASGRKRVYIKAASGRGRKRSEWVTWLHIEVLKEFVRLTKLGAKMTNGLILHVAVEILRNATGEINLNAEEIDVAIVTKITPSWVQRFCERFREATSQYREREGIEKEVATHLDEMTRLFERDILEDDMVTNMDETHMLINRDNGVCLTFKGQENVSYQDVLSGGEGMTLAVNLRGGINACLEPSMMIFQKANRSYPIRDVPDNLPSVIYRSGPKGMTNQEVFLFVG</sequence>
<name>A0AAV2YEW7_9STRA</name>
<evidence type="ECO:0000313" key="1">
    <source>
        <dbReference type="EMBL" id="DAZ92636.1"/>
    </source>
</evidence>
<comment type="caution">
    <text evidence="1">The sequence shown here is derived from an EMBL/GenBank/DDBJ whole genome shotgun (WGS) entry which is preliminary data.</text>
</comment>
<organism evidence="1 2">
    <name type="scientific">Lagenidium giganteum</name>
    <dbReference type="NCBI Taxonomy" id="4803"/>
    <lineage>
        <taxon>Eukaryota</taxon>
        <taxon>Sar</taxon>
        <taxon>Stramenopiles</taxon>
        <taxon>Oomycota</taxon>
        <taxon>Peronosporomycetes</taxon>
        <taxon>Pythiales</taxon>
        <taxon>Pythiaceae</taxon>
    </lineage>
</organism>
<proteinExistence type="predicted"/>
<gene>
    <name evidence="1" type="ORF">N0F65_003449</name>
</gene>
<reference evidence="1" key="1">
    <citation type="submission" date="2022-11" db="EMBL/GenBank/DDBJ databases">
        <authorList>
            <person name="Morgan W.R."/>
            <person name="Tartar A."/>
        </authorList>
    </citation>
    <scope>NUCLEOTIDE SEQUENCE</scope>
    <source>
        <strain evidence="1">ARSEF 373</strain>
    </source>
</reference>
<keyword evidence="2" id="KW-1185">Reference proteome</keyword>